<dbReference type="Pfam" id="PF02687">
    <property type="entry name" value="FtsX"/>
    <property type="match status" value="1"/>
</dbReference>
<keyword evidence="9" id="KW-1185">Reference proteome</keyword>
<protein>
    <submittedName>
        <fullName evidence="8">ABC transporter permease</fullName>
    </submittedName>
</protein>
<keyword evidence="2" id="KW-1003">Cell membrane</keyword>
<accession>A0ABM7RJQ8</accession>
<evidence type="ECO:0000256" key="4">
    <source>
        <dbReference type="ARBA" id="ARBA00022989"/>
    </source>
</evidence>
<keyword evidence="4 6" id="KW-1133">Transmembrane helix</keyword>
<keyword evidence="5 6" id="KW-0472">Membrane</keyword>
<sequence length="1062" mass="115213">MTALTFIRRGLVHYRGSYFGVLAGAALGAMVLLGALFAGDSVKETLRQLSSQRIGLVESVVVGGENFVTQDLAKRINGAPVLQLQAQVNAGKLSTGQVDLLGVDEQFWLLAPSGMEPLELKPQEFAINRTLARQLGAKEGDSIVARLRKPGLLSHDAPLSGESDELITLRGTVAHILSDTDMGRFSLRASQLPTPLLCLPIERLAESIERPGKTNLILRGAGIDPEQLKAKMALEDYGLRFQPIPLAQSTELRTDRIFLPPAVEVNARELYPEARTVLTYLANTIAANSKETPYSMVTGIDAAPFLPGDLKDDEIVLNSWEADDLEAKPGDEVRLTYYVLGSNNRLDEESATFTVRGITPLEGLAADKLWMPDFPGIAEAEDNADWTPGLPLDLGRIREKDETYWDDHRGTPKAFITHRAAAKLWENRWGSSTSLRFRNSDIPVADFESKLLDTLDPSDAGLTIRDVQAEATAAAASPVDIATLFLSMSFFLIVAAVGLTAMLFRFNVEQRNHESGLLAALGIPARKLLRWRLAEGAVVVTLGSICGWLIAIAYTRGLLLFLETIWSTGGDRVFRFHMSPVSTIAGTLGFVMVTMITIWWVTRRQSKRSASLRLETGTEEVIRTRKSKALMVAVGSAVVGVAALAASKVMGPQGAFFLAGFSFLIAGLAFFTSRLKKTELLPEEAVHPKGLALLNTSRRPTRSLVVTSALASGVFLVVSVAAFQKHGGGEWKDPKSGAGGFSFWIETTSPVNRSAAGDGLDLASDPPGTLLPFRVGTGDDASCFNLNAVARPRLLATKVSELEGRFRIKDTIFETEPGWADLERPGREATLTAFVDETTLLWVLKKKLGDTITYTDDFGNELSVQIAGTLADSVFQGSLVVDEQAFLRHFPSTVGYRLFLAEGTGLLDSDRTQLQRAFTDLGASISTTSERLAAFHGVENTYIAIFHVLGGLGVILGSAGLGLLTARNLAERRSEFDLLRTLGISGTVIRSVIFRESRRYILWGLGVGLVAAVVSILPNLPESGRAITAIWIIGLVVLIAANAVFWAWFAYQRQSKSRSTSI</sequence>
<evidence type="ECO:0000256" key="6">
    <source>
        <dbReference type="SAM" id="Phobius"/>
    </source>
</evidence>
<dbReference type="InterPro" id="IPR051125">
    <property type="entry name" value="ABC-4/HrtB_transporter"/>
</dbReference>
<proteinExistence type="predicted"/>
<comment type="subcellular location">
    <subcellularLocation>
        <location evidence="1">Cell membrane</location>
        <topology evidence="1">Multi-pass membrane protein</topology>
    </subcellularLocation>
</comment>
<keyword evidence="3 6" id="KW-0812">Transmembrane</keyword>
<feature type="domain" description="ABC3 transporter permease C-terminal" evidence="7">
    <location>
        <begin position="487"/>
        <end position="609"/>
    </location>
</feature>
<evidence type="ECO:0000313" key="9">
    <source>
        <dbReference type="Proteomes" id="UP001374893"/>
    </source>
</evidence>
<evidence type="ECO:0000313" key="8">
    <source>
        <dbReference type="EMBL" id="BCX47235.1"/>
    </source>
</evidence>
<feature type="transmembrane region" description="Helical" evidence="6">
    <location>
        <begin position="484"/>
        <end position="504"/>
    </location>
</feature>
<evidence type="ECO:0000259" key="7">
    <source>
        <dbReference type="Pfam" id="PF02687"/>
    </source>
</evidence>
<reference evidence="8 9" key="1">
    <citation type="submission" date="2021-06" db="EMBL/GenBank/DDBJ databases">
        <title>Complete genome of Haloferula helveola possessing various polysaccharide degrading enzymes.</title>
        <authorList>
            <person name="Takami H."/>
            <person name="Huang C."/>
            <person name="Hamasaki K."/>
        </authorList>
    </citation>
    <scope>NUCLEOTIDE SEQUENCE [LARGE SCALE GENOMIC DNA]</scope>
    <source>
        <strain evidence="8 9">CN-1</strain>
    </source>
</reference>
<feature type="transmembrane region" description="Helical" evidence="6">
    <location>
        <begin position="704"/>
        <end position="723"/>
    </location>
</feature>
<organism evidence="8 9">
    <name type="scientific">Haloferula helveola</name>
    <dbReference type="NCBI Taxonomy" id="490095"/>
    <lineage>
        <taxon>Bacteria</taxon>
        <taxon>Pseudomonadati</taxon>
        <taxon>Verrucomicrobiota</taxon>
        <taxon>Verrucomicrobiia</taxon>
        <taxon>Verrucomicrobiales</taxon>
        <taxon>Verrucomicrobiaceae</taxon>
        <taxon>Haloferula</taxon>
    </lineage>
</organism>
<evidence type="ECO:0000256" key="2">
    <source>
        <dbReference type="ARBA" id="ARBA00022475"/>
    </source>
</evidence>
<feature type="transmembrane region" description="Helical" evidence="6">
    <location>
        <begin position="1000"/>
        <end position="1017"/>
    </location>
</feature>
<feature type="transmembrane region" description="Helical" evidence="6">
    <location>
        <begin position="18"/>
        <end position="38"/>
    </location>
</feature>
<dbReference type="Proteomes" id="UP001374893">
    <property type="component" value="Chromosome"/>
</dbReference>
<dbReference type="RefSeq" id="WP_338689321.1">
    <property type="nucleotide sequence ID" value="NZ_AP024702.1"/>
</dbReference>
<gene>
    <name evidence="8" type="ORF">HAHE_11430</name>
</gene>
<dbReference type="PANTHER" id="PTHR43738:SF2">
    <property type="entry name" value="ABC TRANSPORTER PERMEASE"/>
    <property type="match status" value="1"/>
</dbReference>
<evidence type="ECO:0000256" key="5">
    <source>
        <dbReference type="ARBA" id="ARBA00023136"/>
    </source>
</evidence>
<name>A0ABM7RJQ8_9BACT</name>
<feature type="transmembrane region" description="Helical" evidence="6">
    <location>
        <begin position="1029"/>
        <end position="1051"/>
    </location>
</feature>
<dbReference type="InterPro" id="IPR003838">
    <property type="entry name" value="ABC3_permease_C"/>
</dbReference>
<evidence type="ECO:0000256" key="1">
    <source>
        <dbReference type="ARBA" id="ARBA00004651"/>
    </source>
</evidence>
<feature type="transmembrane region" description="Helical" evidence="6">
    <location>
        <begin position="629"/>
        <end position="647"/>
    </location>
</feature>
<evidence type="ECO:0000256" key="3">
    <source>
        <dbReference type="ARBA" id="ARBA00022692"/>
    </source>
</evidence>
<feature type="transmembrane region" description="Helical" evidence="6">
    <location>
        <begin position="653"/>
        <end position="671"/>
    </location>
</feature>
<feature type="transmembrane region" description="Helical" evidence="6">
    <location>
        <begin position="536"/>
        <end position="561"/>
    </location>
</feature>
<dbReference type="EMBL" id="AP024702">
    <property type="protein sequence ID" value="BCX47235.1"/>
    <property type="molecule type" value="Genomic_DNA"/>
</dbReference>
<dbReference type="PANTHER" id="PTHR43738">
    <property type="entry name" value="ABC TRANSPORTER, MEMBRANE PROTEIN"/>
    <property type="match status" value="1"/>
</dbReference>
<feature type="transmembrane region" description="Helical" evidence="6">
    <location>
        <begin position="942"/>
        <end position="964"/>
    </location>
</feature>
<feature type="transmembrane region" description="Helical" evidence="6">
    <location>
        <begin position="581"/>
        <end position="601"/>
    </location>
</feature>